<dbReference type="SUPFAM" id="SSF49899">
    <property type="entry name" value="Concanavalin A-like lectins/glucanases"/>
    <property type="match status" value="1"/>
</dbReference>
<evidence type="ECO:0008006" key="3">
    <source>
        <dbReference type="Google" id="ProtNLM"/>
    </source>
</evidence>
<name>A0A940IEI8_9BACT</name>
<evidence type="ECO:0000313" key="1">
    <source>
        <dbReference type="EMBL" id="MBO8439456.1"/>
    </source>
</evidence>
<comment type="caution">
    <text evidence="1">The sequence shown here is derived from an EMBL/GenBank/DDBJ whole genome shotgun (WGS) entry which is preliminary data.</text>
</comment>
<dbReference type="Proteomes" id="UP000712007">
    <property type="component" value="Unassembled WGS sequence"/>
</dbReference>
<dbReference type="EMBL" id="JADIMV010000043">
    <property type="protein sequence ID" value="MBO8439456.1"/>
    <property type="molecule type" value="Genomic_DNA"/>
</dbReference>
<reference evidence="1" key="1">
    <citation type="submission" date="2020-10" db="EMBL/GenBank/DDBJ databases">
        <authorList>
            <person name="Gilroy R."/>
        </authorList>
    </citation>
    <scope>NUCLEOTIDE SEQUENCE</scope>
    <source>
        <strain evidence="1">3924</strain>
    </source>
</reference>
<sequence>MNLFWKKLFGGLASTPKFEEQCAEMEASFLRYVKVQQSDELKEYEELFKKVKSPEFRDNKKMLTTRKYKDTQEYRDMTKYEKLHKSADVVEYYKVLGSKELDEFRKFEKSGDYAKLANADEVKKSELLSRMKSYERSKEYKLYRRLNGSYVIKEYEELKEKVNTEEFKKSNAFWSDPNRWSKTKEAAVEERFNALAKSDDIVFYLKENKGRFAEIEKFERVYRDDFNSGSLDKKAWAFGFYHKSEELKRLYSFTNEQQANAGGANVTVAGGCMHIATSQRKMETTAWDAKKGFVKKEFDYTADVVNLAGVANRRGGMFRAKMKCDGAKEVSHAFCLYGEKNTPRVNIFKCEDGRIELGIYTKSGYRCEKIKGISPEDFYVYTLVWSDREMVWYINNLEVMRVADGVPAEDMYPLFNSYIAEGKTPGEGGMDIDLVDIFARKG</sequence>
<evidence type="ECO:0000313" key="2">
    <source>
        <dbReference type="Proteomes" id="UP000712007"/>
    </source>
</evidence>
<protein>
    <recommendedName>
        <fullName evidence="3">GH16 domain-containing protein</fullName>
    </recommendedName>
</protein>
<organism evidence="1 2">
    <name type="scientific">Candidatus Aphodosoma intestinipullorum</name>
    <dbReference type="NCBI Taxonomy" id="2840674"/>
    <lineage>
        <taxon>Bacteria</taxon>
        <taxon>Pseudomonadati</taxon>
        <taxon>Bacteroidota</taxon>
        <taxon>Bacteroidia</taxon>
        <taxon>Bacteroidales</taxon>
        <taxon>Candidatus Aphodosoma</taxon>
    </lineage>
</organism>
<dbReference type="Gene3D" id="2.60.120.200">
    <property type="match status" value="1"/>
</dbReference>
<dbReference type="GO" id="GO:0004553">
    <property type="term" value="F:hydrolase activity, hydrolyzing O-glycosyl compounds"/>
    <property type="evidence" value="ECO:0007669"/>
    <property type="project" value="UniProtKB-ARBA"/>
</dbReference>
<proteinExistence type="predicted"/>
<dbReference type="AlphaFoldDB" id="A0A940IEI8"/>
<dbReference type="GO" id="GO:0005975">
    <property type="term" value="P:carbohydrate metabolic process"/>
    <property type="evidence" value="ECO:0007669"/>
    <property type="project" value="UniProtKB-ARBA"/>
</dbReference>
<accession>A0A940IEI8</accession>
<dbReference type="InterPro" id="IPR013320">
    <property type="entry name" value="ConA-like_dom_sf"/>
</dbReference>
<gene>
    <name evidence="1" type="ORF">IAC51_02280</name>
</gene>
<reference evidence="1" key="2">
    <citation type="journal article" date="2021" name="PeerJ">
        <title>Extensive microbial diversity within the chicken gut microbiome revealed by metagenomics and culture.</title>
        <authorList>
            <person name="Gilroy R."/>
            <person name="Ravi A."/>
            <person name="Getino M."/>
            <person name="Pursley I."/>
            <person name="Horton D.L."/>
            <person name="Alikhan N.F."/>
            <person name="Baker D."/>
            <person name="Gharbi K."/>
            <person name="Hall N."/>
            <person name="Watson M."/>
            <person name="Adriaenssens E.M."/>
            <person name="Foster-Nyarko E."/>
            <person name="Jarju S."/>
            <person name="Secka A."/>
            <person name="Antonio M."/>
            <person name="Oren A."/>
            <person name="Chaudhuri R.R."/>
            <person name="La Ragione R."/>
            <person name="Hildebrand F."/>
            <person name="Pallen M.J."/>
        </authorList>
    </citation>
    <scope>NUCLEOTIDE SEQUENCE</scope>
    <source>
        <strain evidence="1">3924</strain>
    </source>
</reference>